<dbReference type="InterPro" id="IPR025202">
    <property type="entry name" value="PLD-like_dom"/>
</dbReference>
<dbReference type="InterPro" id="IPR022924">
    <property type="entry name" value="Cardiolipin_synthase"/>
</dbReference>
<evidence type="ECO:0000256" key="7">
    <source>
        <dbReference type="ARBA" id="ARBA00022989"/>
    </source>
</evidence>
<evidence type="ECO:0000256" key="9">
    <source>
        <dbReference type="ARBA" id="ARBA00023136"/>
    </source>
</evidence>
<comment type="catalytic activity">
    <reaction evidence="12">
        <text>2 a 1,2-diacyl-sn-glycero-3-phospho-(1'-sn-glycerol) = a cardiolipin + glycerol</text>
        <dbReference type="Rhea" id="RHEA:31451"/>
        <dbReference type="ChEBI" id="CHEBI:17754"/>
        <dbReference type="ChEBI" id="CHEBI:62237"/>
        <dbReference type="ChEBI" id="CHEBI:64716"/>
    </reaction>
</comment>
<evidence type="ECO:0000256" key="3">
    <source>
        <dbReference type="ARBA" id="ARBA00022516"/>
    </source>
</evidence>
<evidence type="ECO:0000256" key="12">
    <source>
        <dbReference type="HAMAP-Rule" id="MF_01916"/>
    </source>
</evidence>
<reference evidence="15 16" key="1">
    <citation type="submission" date="2017-03" db="EMBL/GenBank/DDBJ databases">
        <title>Draft Genome sequence of Marispirochaeta sp. strain JC444.</title>
        <authorList>
            <person name="Shivani Y."/>
            <person name="Subhash Y."/>
            <person name="Sasikala C."/>
            <person name="Ramana C."/>
        </authorList>
    </citation>
    <scope>NUCLEOTIDE SEQUENCE [LARGE SCALE GENOMIC DNA]</scope>
    <source>
        <strain evidence="15 16">JC444</strain>
    </source>
</reference>
<evidence type="ECO:0000256" key="8">
    <source>
        <dbReference type="ARBA" id="ARBA00023098"/>
    </source>
</evidence>
<dbReference type="STRING" id="1963862.B4O97_01110"/>
<dbReference type="CDD" id="cd09110">
    <property type="entry name" value="PLDc_CLS_1"/>
    <property type="match status" value="1"/>
</dbReference>
<evidence type="ECO:0000256" key="1">
    <source>
        <dbReference type="ARBA" id="ARBA00004651"/>
    </source>
</evidence>
<feature type="active site" evidence="12">
    <location>
        <position position="413"/>
    </location>
</feature>
<keyword evidence="7 12" id="KW-1133">Transmembrane helix</keyword>
<keyword evidence="6" id="KW-0677">Repeat</keyword>
<dbReference type="CDD" id="cd09112">
    <property type="entry name" value="PLDc_CLS_2"/>
    <property type="match status" value="1"/>
</dbReference>
<evidence type="ECO:0000256" key="5">
    <source>
        <dbReference type="ARBA" id="ARBA00022692"/>
    </source>
</evidence>
<dbReference type="SUPFAM" id="SSF56024">
    <property type="entry name" value="Phospholipase D/nuclease"/>
    <property type="match status" value="2"/>
</dbReference>
<dbReference type="Pfam" id="PF13091">
    <property type="entry name" value="PLDc_2"/>
    <property type="match status" value="2"/>
</dbReference>
<keyword evidence="8 12" id="KW-0443">Lipid metabolism</keyword>
<dbReference type="PANTHER" id="PTHR21248">
    <property type="entry name" value="CARDIOLIPIN SYNTHASE"/>
    <property type="match status" value="1"/>
</dbReference>
<dbReference type="GO" id="GO:0032049">
    <property type="term" value="P:cardiolipin biosynthetic process"/>
    <property type="evidence" value="ECO:0007669"/>
    <property type="project" value="UniProtKB-UniRule"/>
</dbReference>
<evidence type="ECO:0000256" key="13">
    <source>
        <dbReference type="NCBIfam" id="TIGR04265"/>
    </source>
</evidence>
<proteinExistence type="inferred from homology"/>
<dbReference type="InterPro" id="IPR001736">
    <property type="entry name" value="PLipase_D/transphosphatidylase"/>
</dbReference>
<dbReference type="EMBL" id="MWQY01000001">
    <property type="protein sequence ID" value="ORC38385.1"/>
    <property type="molecule type" value="Genomic_DNA"/>
</dbReference>
<dbReference type="SMART" id="SM00155">
    <property type="entry name" value="PLDc"/>
    <property type="match status" value="2"/>
</dbReference>
<evidence type="ECO:0000256" key="4">
    <source>
        <dbReference type="ARBA" id="ARBA00022679"/>
    </source>
</evidence>
<dbReference type="OrthoDB" id="9762009at2"/>
<keyword evidence="11 12" id="KW-1208">Phospholipid metabolism</keyword>
<keyword evidence="2 12" id="KW-1003">Cell membrane</keyword>
<keyword evidence="4 12" id="KW-0808">Transferase</keyword>
<feature type="active site" evidence="12">
    <location>
        <position position="231"/>
    </location>
</feature>
<dbReference type="GO" id="GO:0005886">
    <property type="term" value="C:plasma membrane"/>
    <property type="evidence" value="ECO:0007669"/>
    <property type="project" value="UniProtKB-SubCell"/>
</dbReference>
<dbReference type="Proteomes" id="UP000192343">
    <property type="component" value="Unassembled WGS sequence"/>
</dbReference>
<keyword evidence="9 12" id="KW-0472">Membrane</keyword>
<organism evidence="15 16">
    <name type="scientific">Marispirochaeta aestuarii</name>
    <dbReference type="NCBI Taxonomy" id="1963862"/>
    <lineage>
        <taxon>Bacteria</taxon>
        <taxon>Pseudomonadati</taxon>
        <taxon>Spirochaetota</taxon>
        <taxon>Spirochaetia</taxon>
        <taxon>Spirochaetales</taxon>
        <taxon>Spirochaetaceae</taxon>
        <taxon>Marispirochaeta</taxon>
    </lineage>
</organism>
<comment type="subcellular location">
    <subcellularLocation>
        <location evidence="1 12">Cell membrane</location>
        <topology evidence="1 12">Multi-pass membrane protein</topology>
    </subcellularLocation>
</comment>
<keyword evidence="10 12" id="KW-0594">Phospholipid biosynthesis</keyword>
<feature type="active site" evidence="12">
    <location>
        <position position="233"/>
    </location>
</feature>
<dbReference type="AlphaFoldDB" id="A0A1Y1S400"/>
<dbReference type="GO" id="GO:0008808">
    <property type="term" value="F:cardiolipin synthase activity"/>
    <property type="evidence" value="ECO:0007669"/>
    <property type="project" value="UniProtKB-UniRule"/>
</dbReference>
<protein>
    <recommendedName>
        <fullName evidence="12 13">Cardiolipin synthase</fullName>
        <shortName evidence="12">CL synthase</shortName>
        <ecNumber evidence="12 13">2.7.8.-</ecNumber>
    </recommendedName>
</protein>
<evidence type="ECO:0000256" key="11">
    <source>
        <dbReference type="ARBA" id="ARBA00023264"/>
    </source>
</evidence>
<keyword evidence="5 12" id="KW-0812">Transmembrane</keyword>
<feature type="domain" description="PLD phosphodiesterase" evidence="14">
    <location>
        <begin position="406"/>
        <end position="433"/>
    </location>
</feature>
<feature type="active site" evidence="12">
    <location>
        <position position="411"/>
    </location>
</feature>
<dbReference type="EC" id="2.7.8.-" evidence="12 13"/>
<dbReference type="HAMAP" id="MF_01916">
    <property type="entry name" value="Cardiolipin_synth_Cls"/>
    <property type="match status" value="1"/>
</dbReference>
<dbReference type="PANTHER" id="PTHR21248:SF22">
    <property type="entry name" value="PHOSPHOLIPASE D"/>
    <property type="match status" value="1"/>
</dbReference>
<feature type="domain" description="PLD phosphodiesterase" evidence="14">
    <location>
        <begin position="226"/>
        <end position="253"/>
    </location>
</feature>
<sequence>MQGVPYMAGDLLSPTSVLLFLYAVFVVSLTVRILLDNKAPEVSIAWLLAIYFLPYVGAGMYILGGINWKKRKIMKLLPEKTFQTLLGPILEQQMDFLRNDWDSMDNDIAKSINLALRAGNSIITLYNQVKTYYEGQEFVEDLLSDLEGARDSIHLEVYIYRSDELGKRIRDVLLRKAAEGVKVRLLFDGVGCFNKMSWKFKRELRKSPIETRYFLDPMNVLSGRLLNYRNHRKIIVIDGQVGYTGGMNIGVEYITGGRYFNSWRDTHIRLEGESVQLLQAVFLSDWYNSGGELIQDQRFFPEEGRRRGCSSQLPMQIVCSGPDSDWNSLRMMYANLIHNANHRIYIQSPYFVPEATITNALITAALSGVEVNVMMTGVPDKRIPFWVAHTYFEDLLEAGVNIYLYEDGFFHSKTLCTDSSIATIGSCNLDVRSFHLDYELNAFFYDVDIARQLEEKFHYYMQFCRKITGEDVESMSIPRKLRNSLFRMIAPLL</sequence>
<dbReference type="InterPro" id="IPR030874">
    <property type="entry name" value="Cardiolipin_synth_Firmi"/>
</dbReference>
<accession>A0A1Y1S400</accession>
<evidence type="ECO:0000256" key="6">
    <source>
        <dbReference type="ARBA" id="ARBA00022737"/>
    </source>
</evidence>
<evidence type="ECO:0000313" key="16">
    <source>
        <dbReference type="Proteomes" id="UP000192343"/>
    </source>
</evidence>
<evidence type="ECO:0000313" key="15">
    <source>
        <dbReference type="EMBL" id="ORC38385.1"/>
    </source>
</evidence>
<comment type="similarity">
    <text evidence="12">Belongs to the phospholipase D family. Cardiolipin synthase subfamily.</text>
</comment>
<dbReference type="Gene3D" id="3.30.870.10">
    <property type="entry name" value="Endonuclease Chain A"/>
    <property type="match status" value="2"/>
</dbReference>
<dbReference type="InterPro" id="IPR027379">
    <property type="entry name" value="CLS_N"/>
</dbReference>
<feature type="active site" evidence="12">
    <location>
        <position position="418"/>
    </location>
</feature>
<keyword evidence="16" id="KW-1185">Reference proteome</keyword>
<evidence type="ECO:0000259" key="14">
    <source>
        <dbReference type="PROSITE" id="PS50035"/>
    </source>
</evidence>
<evidence type="ECO:0000256" key="10">
    <source>
        <dbReference type="ARBA" id="ARBA00023209"/>
    </source>
</evidence>
<keyword evidence="3 12" id="KW-0444">Lipid biosynthesis</keyword>
<feature type="transmembrane region" description="Helical" evidence="12">
    <location>
        <begin position="12"/>
        <end position="31"/>
    </location>
</feature>
<dbReference type="PROSITE" id="PS50035">
    <property type="entry name" value="PLD"/>
    <property type="match status" value="2"/>
</dbReference>
<dbReference type="NCBIfam" id="TIGR04265">
    <property type="entry name" value="bac_cardiolipin"/>
    <property type="match status" value="1"/>
</dbReference>
<name>A0A1Y1S400_9SPIO</name>
<gene>
    <name evidence="15" type="ORF">B4O97_01110</name>
</gene>
<evidence type="ECO:0000256" key="2">
    <source>
        <dbReference type="ARBA" id="ARBA00022475"/>
    </source>
</evidence>
<feature type="active site" evidence="12">
    <location>
        <position position="238"/>
    </location>
</feature>
<feature type="transmembrane region" description="Helical" evidence="12">
    <location>
        <begin position="43"/>
        <end position="66"/>
    </location>
</feature>
<comment type="function">
    <text evidence="12">Catalyzes the reversible phosphatidyl group transfer from one phosphatidylglycerol molecule to another to form cardiolipin (CL) (diphosphatidylglycerol) and glycerol.</text>
</comment>
<comment type="caution">
    <text evidence="15">The sequence shown here is derived from an EMBL/GenBank/DDBJ whole genome shotgun (WGS) entry which is preliminary data.</text>
</comment>
<dbReference type="Pfam" id="PF13396">
    <property type="entry name" value="PLDc_N"/>
    <property type="match status" value="1"/>
</dbReference>